<gene>
    <name evidence="1" type="ORF">QQS21_008736</name>
</gene>
<dbReference type="EMBL" id="JASWJB010000206">
    <property type="protein sequence ID" value="KAK2593561.1"/>
    <property type="molecule type" value="Genomic_DNA"/>
</dbReference>
<evidence type="ECO:0000313" key="1">
    <source>
        <dbReference type="EMBL" id="KAK2593561.1"/>
    </source>
</evidence>
<proteinExistence type="predicted"/>
<dbReference type="Proteomes" id="UP001251528">
    <property type="component" value="Unassembled WGS sequence"/>
</dbReference>
<organism evidence="1 2">
    <name type="scientific">Conoideocrella luteorostrata</name>
    <dbReference type="NCBI Taxonomy" id="1105319"/>
    <lineage>
        <taxon>Eukaryota</taxon>
        <taxon>Fungi</taxon>
        <taxon>Dikarya</taxon>
        <taxon>Ascomycota</taxon>
        <taxon>Pezizomycotina</taxon>
        <taxon>Sordariomycetes</taxon>
        <taxon>Hypocreomycetidae</taxon>
        <taxon>Hypocreales</taxon>
        <taxon>Clavicipitaceae</taxon>
        <taxon>Conoideocrella</taxon>
    </lineage>
</organism>
<reference evidence="1" key="1">
    <citation type="submission" date="2023-06" db="EMBL/GenBank/DDBJ databases">
        <title>Conoideocrella luteorostrata (Hypocreales: Clavicipitaceae), a potential biocontrol fungus for elongate hemlock scale in United States Christmas tree production areas.</title>
        <authorList>
            <person name="Barrett H."/>
            <person name="Lovett B."/>
            <person name="Macias A.M."/>
            <person name="Stajich J.E."/>
            <person name="Kasson M.T."/>
        </authorList>
    </citation>
    <scope>NUCLEOTIDE SEQUENCE</scope>
    <source>
        <strain evidence="1">ARSEF 14590</strain>
    </source>
</reference>
<protein>
    <submittedName>
        <fullName evidence="1">Uncharacterized protein</fullName>
    </submittedName>
</protein>
<comment type="caution">
    <text evidence="1">The sequence shown here is derived from an EMBL/GenBank/DDBJ whole genome shotgun (WGS) entry which is preliminary data.</text>
</comment>
<name>A0AAJ0FQX7_9HYPO</name>
<dbReference type="AlphaFoldDB" id="A0AAJ0FQX7"/>
<evidence type="ECO:0000313" key="2">
    <source>
        <dbReference type="Proteomes" id="UP001251528"/>
    </source>
</evidence>
<sequence length="179" mass="20862">MCSEKYMHKKPVKKLYEQLTKHSLEDAVDALWNNILPKYFDDEQYSIVQNARPWPGSTKTRADFIIRQVRQDDTERQVVLIENKRAEQESRDSTWRDALGQLEGYMKTARAADYVDSAGRYDMFGIVTVGRYSRFYVLHAKSESLVDYGQIGGQPLEFKKDEDMIDYMLLELVRETSAA</sequence>
<keyword evidence="2" id="KW-1185">Reference proteome</keyword>
<accession>A0AAJ0FQX7</accession>